<accession>X1J8G4</accession>
<dbReference type="SUPFAM" id="SSF52309">
    <property type="entry name" value="N-(deoxy)ribosyltransferase-like"/>
    <property type="match status" value="1"/>
</dbReference>
<gene>
    <name evidence="1" type="ORF">S03H2_46718</name>
</gene>
<dbReference type="EMBL" id="BARU01029363">
    <property type="protein sequence ID" value="GAH66038.1"/>
    <property type="molecule type" value="Genomic_DNA"/>
</dbReference>
<protein>
    <recommendedName>
        <fullName evidence="2">Nucleoside 2-deoxyribosyltransferase</fullName>
    </recommendedName>
</protein>
<organism evidence="1">
    <name type="scientific">marine sediment metagenome</name>
    <dbReference type="NCBI Taxonomy" id="412755"/>
    <lineage>
        <taxon>unclassified sequences</taxon>
        <taxon>metagenomes</taxon>
        <taxon>ecological metagenomes</taxon>
    </lineage>
</organism>
<name>X1J8G4_9ZZZZ</name>
<proteinExistence type="predicted"/>
<sequence>MLTIYLSSPAPLLEWKKEIKEYPFSNKVKIYDPLRDGWGKKTYKRIEEAPKELVIRDLFELDRSDVVICYLVGAAGYKGFSFGTPCECMYAYLKGKIVIVVTKEDFVGNHPWVKFIATKVCSTVKEACDFIDEDFNQNFEVCPK</sequence>
<evidence type="ECO:0008006" key="2">
    <source>
        <dbReference type="Google" id="ProtNLM"/>
    </source>
</evidence>
<dbReference type="Gene3D" id="3.40.50.450">
    <property type="match status" value="1"/>
</dbReference>
<reference evidence="1" key="1">
    <citation type="journal article" date="2014" name="Front. Microbiol.">
        <title>High frequency of phylogenetically diverse reductive dehalogenase-homologous genes in deep subseafloor sedimentary metagenomes.</title>
        <authorList>
            <person name="Kawai M."/>
            <person name="Futagami T."/>
            <person name="Toyoda A."/>
            <person name="Takaki Y."/>
            <person name="Nishi S."/>
            <person name="Hori S."/>
            <person name="Arai W."/>
            <person name="Tsubouchi T."/>
            <person name="Morono Y."/>
            <person name="Uchiyama I."/>
            <person name="Ito T."/>
            <person name="Fujiyama A."/>
            <person name="Inagaki F."/>
            <person name="Takami H."/>
        </authorList>
    </citation>
    <scope>NUCLEOTIDE SEQUENCE</scope>
    <source>
        <strain evidence="1">Expedition CK06-06</strain>
    </source>
</reference>
<evidence type="ECO:0000313" key="1">
    <source>
        <dbReference type="EMBL" id="GAH66038.1"/>
    </source>
</evidence>
<dbReference type="AlphaFoldDB" id="X1J8G4"/>
<comment type="caution">
    <text evidence="1">The sequence shown here is derived from an EMBL/GenBank/DDBJ whole genome shotgun (WGS) entry which is preliminary data.</text>
</comment>